<comment type="caution">
    <text evidence="9">The sequence shown here is derived from an EMBL/GenBank/DDBJ whole genome shotgun (WGS) entry which is preliminary data.</text>
</comment>
<dbReference type="AlphaFoldDB" id="A0A6P2BZV5"/>
<proteinExistence type="inferred from homology"/>
<dbReference type="InterPro" id="IPR002205">
    <property type="entry name" value="Topo_IIA_dom_A"/>
</dbReference>
<dbReference type="InterPro" id="IPR013760">
    <property type="entry name" value="Topo_IIA-like_dom_sf"/>
</dbReference>
<dbReference type="Gene3D" id="3.30.1360.40">
    <property type="match status" value="1"/>
</dbReference>
<keyword evidence="4 7" id="KW-0799">Topoisomerase</keyword>
<evidence type="ECO:0000256" key="3">
    <source>
        <dbReference type="ARBA" id="ARBA00012895"/>
    </source>
</evidence>
<dbReference type="OrthoDB" id="9806486at2"/>
<dbReference type="RefSeq" id="WP_145854476.1">
    <property type="nucleotide sequence ID" value="NZ_RPFW01000003.1"/>
</dbReference>
<protein>
    <recommendedName>
        <fullName evidence="3">DNA topoisomerase (ATP-hydrolyzing)</fullName>
        <ecNumber evidence="3">5.6.2.2</ecNumber>
    </recommendedName>
</protein>
<dbReference type="InterPro" id="IPR050220">
    <property type="entry name" value="Type_II_DNA_Topoisomerases"/>
</dbReference>
<dbReference type="GO" id="GO:0003677">
    <property type="term" value="F:DNA binding"/>
    <property type="evidence" value="ECO:0007669"/>
    <property type="project" value="UniProtKB-UniRule"/>
</dbReference>
<evidence type="ECO:0000259" key="8">
    <source>
        <dbReference type="PROSITE" id="PS52040"/>
    </source>
</evidence>
<sequence>MPPRRGGTTAPPPEEFEENIVDIDVTEEMRGSYLEYAYSVIYSRALPDARDGLKPVQRRILYQMNEMGLRPDRGHVKCARVVGDVMGRLHPHGDSAIYDALVRLAQPWAMRLPLVDGHGNFGSLGGDDAPAAMRYTECRPTQAAMAMVESIDEDTVDFGPNYDGQETEPQVLPAAIPNLLVNGTAGIAVGMATNMAPHNLNEVIAAARYLLKHPDASLEQLMKYVPGPDLPTGGHIAGLDGIREAYETGRGIFKTRATAKIEQLNARKTGIVVTELPYGVGPEKVITRIKDLVQARKITGISDLKDLTDRNRGLNLVIEVRAGFNPEAVLAELYRLTPMEDTFGINNVALVDGQPRTLGLKELLGIYIEHRVDVVRRRSEFRRRKREDRLHLVDGILIALLNIDEVIQVIRTSDDSSEAKRRLCQIFDLTEIQAQYILDTPLRRLTRFDKLELEREQETLRTEIAELTNILDNEDVLRDLTGSEMADVAKKFGTPRRTLLMEAGAVVPAAVPLEVTDDPCLVVLSATGSLARFPLASQSDPERLPGSAPSADLSAVTAADIVACALPTTARATIGAVTSAGRMIKFNVIEIPAASAAGRAAAAGNGSGNGNGAPYGGLSAGHPVAEFVPGLADGETVLALAPLDGGESSGVALGTASGVVKRVQPEYPANRDEFELITLKDDDRVIGAAYLASDDAELVFITTDAQLLRFPASSVRPQGRPAGGMAGIRLSDGAGVSWFGAIGPAVSPPAGAPAGDPVVVTIAGRGAGLLPGTGGASVKVTPFAEYPAKGRATGGVRCQRFLKGEDALIQAWVGPSPVIGATESGVMVDLSGMTGRRDGSGNAITRQLVHLGHPFRRP</sequence>
<evidence type="ECO:0000256" key="6">
    <source>
        <dbReference type="ARBA" id="ARBA00023235"/>
    </source>
</evidence>
<reference evidence="9 10" key="1">
    <citation type="submission" date="2018-11" db="EMBL/GenBank/DDBJ databases">
        <title>Trebonia kvetii gen.nov., sp.nov., a novel acidophilic actinobacterium, and proposal of the new actinobacterial family Treboniaceae fam. nov.</title>
        <authorList>
            <person name="Rapoport D."/>
            <person name="Sagova-Mareckova M."/>
            <person name="Sedlacek I."/>
            <person name="Provaznik J."/>
            <person name="Kralova S."/>
            <person name="Pavlinic D."/>
            <person name="Benes V."/>
            <person name="Kopecky J."/>
        </authorList>
    </citation>
    <scope>NUCLEOTIDE SEQUENCE [LARGE SCALE GENOMIC DNA]</scope>
    <source>
        <strain evidence="9 10">15Tr583</strain>
    </source>
</reference>
<evidence type="ECO:0000256" key="4">
    <source>
        <dbReference type="ARBA" id="ARBA00023029"/>
    </source>
</evidence>
<dbReference type="SMART" id="SM00434">
    <property type="entry name" value="TOP4c"/>
    <property type="match status" value="1"/>
</dbReference>
<dbReference type="Gene3D" id="3.90.199.10">
    <property type="entry name" value="Topoisomerase II, domain 5"/>
    <property type="match status" value="1"/>
</dbReference>
<keyword evidence="5 7" id="KW-0238">DNA-binding</keyword>
<dbReference type="SUPFAM" id="SSF101904">
    <property type="entry name" value="GyrA/ParC C-terminal domain-like"/>
    <property type="match status" value="1"/>
</dbReference>
<dbReference type="FunFam" id="3.90.199.10:FF:000001">
    <property type="entry name" value="DNA gyrase subunit A"/>
    <property type="match status" value="1"/>
</dbReference>
<feature type="active site" description="O-(5'-phospho-DNA)-tyrosine intermediate" evidence="7">
    <location>
        <position position="135"/>
    </location>
</feature>
<evidence type="ECO:0000313" key="10">
    <source>
        <dbReference type="Proteomes" id="UP000460272"/>
    </source>
</evidence>
<dbReference type="FunFam" id="1.10.268.10:FF:000001">
    <property type="entry name" value="DNA gyrase subunit A"/>
    <property type="match status" value="1"/>
</dbReference>
<dbReference type="Pfam" id="PF03989">
    <property type="entry name" value="DNA_gyraseA_C"/>
    <property type="match status" value="3"/>
</dbReference>
<dbReference type="InterPro" id="IPR006691">
    <property type="entry name" value="GyrA/parC_rep"/>
</dbReference>
<dbReference type="CDD" id="cd00187">
    <property type="entry name" value="TOP4c"/>
    <property type="match status" value="1"/>
</dbReference>
<dbReference type="Gene3D" id="2.120.10.90">
    <property type="entry name" value="DNA gyrase/topoisomerase IV, subunit A, C-terminal"/>
    <property type="match status" value="1"/>
</dbReference>
<dbReference type="NCBIfam" id="NF004044">
    <property type="entry name" value="PRK05561.1"/>
    <property type="match status" value="1"/>
</dbReference>
<dbReference type="GO" id="GO:0005524">
    <property type="term" value="F:ATP binding"/>
    <property type="evidence" value="ECO:0007669"/>
    <property type="project" value="InterPro"/>
</dbReference>
<dbReference type="EMBL" id="RPFW01000003">
    <property type="protein sequence ID" value="TVZ04478.1"/>
    <property type="molecule type" value="Genomic_DNA"/>
</dbReference>
<comment type="similarity">
    <text evidence="2">Belongs to the type II topoisomerase GyrA/ParC subunit family.</text>
</comment>
<evidence type="ECO:0000256" key="1">
    <source>
        <dbReference type="ARBA" id="ARBA00000185"/>
    </source>
</evidence>
<dbReference type="InterPro" id="IPR035516">
    <property type="entry name" value="Gyrase/topoIV_suA_C"/>
</dbReference>
<dbReference type="GO" id="GO:0006265">
    <property type="term" value="P:DNA topological change"/>
    <property type="evidence" value="ECO:0007669"/>
    <property type="project" value="UniProtKB-UniRule"/>
</dbReference>
<dbReference type="EC" id="5.6.2.2" evidence="3"/>
<dbReference type="SUPFAM" id="SSF56719">
    <property type="entry name" value="Type II DNA topoisomerase"/>
    <property type="match status" value="1"/>
</dbReference>
<dbReference type="GO" id="GO:0009330">
    <property type="term" value="C:DNA topoisomerase type II (double strand cut, ATP-hydrolyzing) complex"/>
    <property type="evidence" value="ECO:0007669"/>
    <property type="project" value="TreeGrafter"/>
</dbReference>
<dbReference type="GO" id="GO:0005737">
    <property type="term" value="C:cytoplasm"/>
    <property type="evidence" value="ECO:0007669"/>
    <property type="project" value="TreeGrafter"/>
</dbReference>
<dbReference type="FunFam" id="3.30.1360.40:FF:000002">
    <property type="entry name" value="DNA gyrase subunit A"/>
    <property type="match status" value="1"/>
</dbReference>
<dbReference type="Gene3D" id="1.10.268.10">
    <property type="entry name" value="Topoisomerase, domain 3"/>
    <property type="match status" value="1"/>
</dbReference>
<evidence type="ECO:0000256" key="5">
    <source>
        <dbReference type="ARBA" id="ARBA00023125"/>
    </source>
</evidence>
<dbReference type="InterPro" id="IPR013758">
    <property type="entry name" value="Topo_IIA_A/C_ab"/>
</dbReference>
<dbReference type="PROSITE" id="PS52040">
    <property type="entry name" value="TOPO_IIA"/>
    <property type="match status" value="1"/>
</dbReference>
<organism evidence="9 10">
    <name type="scientific">Trebonia kvetii</name>
    <dbReference type="NCBI Taxonomy" id="2480626"/>
    <lineage>
        <taxon>Bacteria</taxon>
        <taxon>Bacillati</taxon>
        <taxon>Actinomycetota</taxon>
        <taxon>Actinomycetes</taxon>
        <taxon>Streptosporangiales</taxon>
        <taxon>Treboniaceae</taxon>
        <taxon>Trebonia</taxon>
    </lineage>
</organism>
<keyword evidence="6 7" id="KW-0413">Isomerase</keyword>
<evidence type="ECO:0000313" key="9">
    <source>
        <dbReference type="EMBL" id="TVZ04478.1"/>
    </source>
</evidence>
<keyword evidence="10" id="KW-1185">Reference proteome</keyword>
<gene>
    <name evidence="9" type="ORF">EAS64_19150</name>
</gene>
<evidence type="ECO:0000256" key="7">
    <source>
        <dbReference type="PROSITE-ProRule" id="PRU01384"/>
    </source>
</evidence>
<evidence type="ECO:0000256" key="2">
    <source>
        <dbReference type="ARBA" id="ARBA00008263"/>
    </source>
</evidence>
<feature type="domain" description="Topo IIA-type catalytic" evidence="8">
    <location>
        <begin position="46"/>
        <end position="518"/>
    </location>
</feature>
<dbReference type="GO" id="GO:0034335">
    <property type="term" value="F:DNA negative supercoiling activity"/>
    <property type="evidence" value="ECO:0007669"/>
    <property type="project" value="UniProtKB-ARBA"/>
</dbReference>
<accession>A0A6P2BZV5</accession>
<comment type="catalytic activity">
    <reaction evidence="1 7">
        <text>ATP-dependent breakage, passage and rejoining of double-stranded DNA.</text>
        <dbReference type="EC" id="5.6.2.2"/>
    </reaction>
</comment>
<dbReference type="PANTHER" id="PTHR43493:SF5">
    <property type="entry name" value="DNA GYRASE SUBUNIT A, CHLOROPLASTIC_MITOCHONDRIAL"/>
    <property type="match status" value="1"/>
</dbReference>
<dbReference type="InterPro" id="IPR013757">
    <property type="entry name" value="Topo_IIA_A_a_sf"/>
</dbReference>
<dbReference type="PANTHER" id="PTHR43493">
    <property type="entry name" value="DNA GYRASE/TOPOISOMERASE SUBUNIT A"/>
    <property type="match status" value="1"/>
</dbReference>
<dbReference type="Pfam" id="PF00521">
    <property type="entry name" value="DNA_topoisoIV"/>
    <property type="match status" value="1"/>
</dbReference>
<dbReference type="Proteomes" id="UP000460272">
    <property type="component" value="Unassembled WGS sequence"/>
</dbReference>
<name>A0A6P2BZV5_9ACTN</name>